<dbReference type="EMBL" id="NHOC01000005">
    <property type="protein sequence ID" value="OUM20391.1"/>
    <property type="molecule type" value="Genomic_DNA"/>
</dbReference>
<protein>
    <recommendedName>
        <fullName evidence="4">ABC transporter permease</fullName>
    </recommendedName>
</protein>
<feature type="transmembrane region" description="Helical" evidence="1">
    <location>
        <begin position="124"/>
        <end position="148"/>
    </location>
</feature>
<feature type="transmembrane region" description="Helical" evidence="1">
    <location>
        <begin position="154"/>
        <end position="176"/>
    </location>
</feature>
<dbReference type="OrthoDB" id="66636at2"/>
<dbReference type="GO" id="GO:0005886">
    <property type="term" value="C:plasma membrane"/>
    <property type="evidence" value="ECO:0007669"/>
    <property type="project" value="UniProtKB-SubCell"/>
</dbReference>
<keyword evidence="1" id="KW-1133">Transmembrane helix</keyword>
<dbReference type="RefSeq" id="WP_087018752.1">
    <property type="nucleotide sequence ID" value="NZ_NHOC01000005.1"/>
</dbReference>
<dbReference type="GO" id="GO:0140359">
    <property type="term" value="F:ABC-type transporter activity"/>
    <property type="evidence" value="ECO:0007669"/>
    <property type="project" value="InterPro"/>
</dbReference>
<sequence>MNFPLFRYSCKRAFPMWLVCTALMSVYAFAVVRMYDPEAGAALADLTKSLPQTMTVLGMAEYGNTFTAFIVNYLYGMLMLALPMLFTIILSTQLMARHIARGTMSYLLASPNSRKKIAATQRNVLVFYLFLMLAICCGVTIVLCEYFYPGHLAVLHFLLLTACVFALQLAIAGMCFFFSCKCSSTGRALTLSAAACLLFYTIRLLANLGGSLGYLKYITPYTLINPAGILQSDLQSCLLPLILLAIAIVLFALASRTFRKRTMPF</sequence>
<dbReference type="PANTHER" id="PTHR37305:SF2">
    <property type="entry name" value="BACITRACIN TRANSPORT PERMEASE PROTEIN BCRB"/>
    <property type="match status" value="1"/>
</dbReference>
<evidence type="ECO:0000313" key="3">
    <source>
        <dbReference type="Proteomes" id="UP000194903"/>
    </source>
</evidence>
<organism evidence="2 3">
    <name type="scientific">Butyricicoccus porcorum</name>
    <dbReference type="NCBI Taxonomy" id="1945634"/>
    <lineage>
        <taxon>Bacteria</taxon>
        <taxon>Bacillati</taxon>
        <taxon>Bacillota</taxon>
        <taxon>Clostridia</taxon>
        <taxon>Eubacteriales</taxon>
        <taxon>Butyricicoccaceae</taxon>
        <taxon>Butyricicoccus</taxon>
    </lineage>
</organism>
<reference evidence="2 3" key="1">
    <citation type="submission" date="2017-05" db="EMBL/GenBank/DDBJ databases">
        <title>Butyricicoccus porcorum sp. nov. a butyrate-producing bacterium from the swine intestinal tract.</title>
        <authorList>
            <person name="Trachsel J."/>
            <person name="Humphrey S."/>
            <person name="Allen H.K."/>
        </authorList>
    </citation>
    <scope>NUCLEOTIDE SEQUENCE [LARGE SCALE GENOMIC DNA]</scope>
    <source>
        <strain evidence="2">BB10</strain>
    </source>
</reference>
<keyword evidence="1" id="KW-0812">Transmembrane</keyword>
<dbReference type="PANTHER" id="PTHR37305">
    <property type="entry name" value="INTEGRAL MEMBRANE PROTEIN-RELATED"/>
    <property type="match status" value="1"/>
</dbReference>
<gene>
    <name evidence="2" type="ORF">CBW42_06005</name>
</gene>
<accession>A0A252F3V8</accession>
<evidence type="ECO:0008006" key="4">
    <source>
        <dbReference type="Google" id="ProtNLM"/>
    </source>
</evidence>
<dbReference type="AlphaFoldDB" id="A0A252F3V8"/>
<dbReference type="Proteomes" id="UP000194903">
    <property type="component" value="Unassembled WGS sequence"/>
</dbReference>
<feature type="transmembrane region" description="Helical" evidence="1">
    <location>
        <begin position="188"/>
        <end position="206"/>
    </location>
</feature>
<feature type="transmembrane region" description="Helical" evidence="1">
    <location>
        <begin position="12"/>
        <end position="30"/>
    </location>
</feature>
<proteinExistence type="predicted"/>
<feature type="transmembrane region" description="Helical" evidence="1">
    <location>
        <begin position="73"/>
        <end position="96"/>
    </location>
</feature>
<keyword evidence="1" id="KW-0472">Membrane</keyword>
<feature type="transmembrane region" description="Helical" evidence="1">
    <location>
        <begin position="238"/>
        <end position="258"/>
    </location>
</feature>
<name>A0A252F3V8_9FIRM</name>
<keyword evidence="3" id="KW-1185">Reference proteome</keyword>
<evidence type="ECO:0000256" key="1">
    <source>
        <dbReference type="SAM" id="Phobius"/>
    </source>
</evidence>
<comment type="caution">
    <text evidence="2">The sequence shown here is derived from an EMBL/GenBank/DDBJ whole genome shotgun (WGS) entry which is preliminary data.</text>
</comment>
<evidence type="ECO:0000313" key="2">
    <source>
        <dbReference type="EMBL" id="OUM20391.1"/>
    </source>
</evidence>